<keyword evidence="3" id="KW-1185">Reference proteome</keyword>
<evidence type="ECO:0000313" key="3">
    <source>
        <dbReference type="Proteomes" id="UP000602076"/>
    </source>
</evidence>
<evidence type="ECO:0000313" key="2">
    <source>
        <dbReference type="EMBL" id="MBD3109636.1"/>
    </source>
</evidence>
<name>A0A927CXW9_9BACI</name>
<feature type="transmembrane region" description="Helical" evidence="1">
    <location>
        <begin position="63"/>
        <end position="84"/>
    </location>
</feature>
<protein>
    <submittedName>
        <fullName evidence="2">YtpI family protein</fullName>
    </submittedName>
</protein>
<dbReference type="Proteomes" id="UP000602076">
    <property type="component" value="Unassembled WGS sequence"/>
</dbReference>
<accession>A0A927CXW9</accession>
<proteinExistence type="predicted"/>
<keyword evidence="1" id="KW-0812">Transmembrane</keyword>
<feature type="transmembrane region" description="Helical" evidence="1">
    <location>
        <begin position="34"/>
        <end position="57"/>
    </location>
</feature>
<dbReference type="InterPro" id="IPR025618">
    <property type="entry name" value="YtpI"/>
</dbReference>
<organism evidence="2 3">
    <name type="scientific">Peribacillus faecalis</name>
    <dbReference type="NCBI Taxonomy" id="2772559"/>
    <lineage>
        <taxon>Bacteria</taxon>
        <taxon>Bacillati</taxon>
        <taxon>Bacillota</taxon>
        <taxon>Bacilli</taxon>
        <taxon>Bacillales</taxon>
        <taxon>Bacillaceae</taxon>
        <taxon>Peribacillus</taxon>
    </lineage>
</organism>
<dbReference type="AlphaFoldDB" id="A0A927CXW9"/>
<keyword evidence="1" id="KW-1133">Transmembrane helix</keyword>
<keyword evidence="1" id="KW-0472">Membrane</keyword>
<dbReference type="Pfam" id="PF14007">
    <property type="entry name" value="YtpI"/>
    <property type="match status" value="1"/>
</dbReference>
<evidence type="ECO:0000256" key="1">
    <source>
        <dbReference type="SAM" id="Phobius"/>
    </source>
</evidence>
<comment type="caution">
    <text evidence="2">The sequence shown here is derived from an EMBL/GenBank/DDBJ whole genome shotgun (WGS) entry which is preliminary data.</text>
</comment>
<dbReference type="RefSeq" id="WP_190999174.1">
    <property type="nucleotide sequence ID" value="NZ_JACXSI010000040.1"/>
</dbReference>
<gene>
    <name evidence="2" type="ORF">IEO70_14910</name>
</gene>
<reference evidence="2" key="1">
    <citation type="submission" date="2020-09" db="EMBL/GenBank/DDBJ databases">
        <title>Bacillus faecalis sp. nov., a moderately halophilic bacterium isolated from cow faeces.</title>
        <authorList>
            <person name="Jiang L."/>
            <person name="Lee J."/>
        </authorList>
    </citation>
    <scope>NUCLEOTIDE SEQUENCE</scope>
    <source>
        <strain evidence="2">AGMB 02131</strain>
    </source>
</reference>
<feature type="transmembrane region" description="Helical" evidence="1">
    <location>
        <begin position="6"/>
        <end position="22"/>
    </location>
</feature>
<dbReference type="EMBL" id="JACXSI010000040">
    <property type="protein sequence ID" value="MBD3109636.1"/>
    <property type="molecule type" value="Genomic_DNA"/>
</dbReference>
<sequence>MPILVILIIIALAFYVTYKIRYVRTKMPMEKRWLSGKSSMALGLFVALFGVNSLFLFQEMTTYIVGSIFILIGIGSIGAGFQVYRHYTPLAIEEAEKYSK</sequence>